<comment type="caution">
    <text evidence="1">The sequence shown here is derived from an EMBL/GenBank/DDBJ whole genome shotgun (WGS) entry which is preliminary data.</text>
</comment>
<name>S3L1E1_TREMA</name>
<dbReference type="STRING" id="1125699.HMPREF9194_00911"/>
<gene>
    <name evidence="1" type="ORF">HMPREF9194_00911</name>
</gene>
<dbReference type="HOGENOM" id="CLU_031189_0_0_12"/>
<evidence type="ECO:0008006" key="3">
    <source>
        <dbReference type="Google" id="ProtNLM"/>
    </source>
</evidence>
<dbReference type="EMBL" id="ATFF01000006">
    <property type="protein sequence ID" value="EPF30594.1"/>
    <property type="molecule type" value="Genomic_DNA"/>
</dbReference>
<organism evidence="1 2">
    <name type="scientific">Treponema maltophilum ATCC 51939</name>
    <dbReference type="NCBI Taxonomy" id="1125699"/>
    <lineage>
        <taxon>Bacteria</taxon>
        <taxon>Pseudomonadati</taxon>
        <taxon>Spirochaetota</taxon>
        <taxon>Spirochaetia</taxon>
        <taxon>Spirochaetales</taxon>
        <taxon>Treponemataceae</taxon>
        <taxon>Treponema</taxon>
    </lineage>
</organism>
<dbReference type="InterPro" id="IPR025394">
    <property type="entry name" value="DUF4127"/>
</dbReference>
<reference evidence="1 2" key="1">
    <citation type="submission" date="2013-04" db="EMBL/GenBank/DDBJ databases">
        <title>The Genome Sequence of Treponema maltophilum ATCC 51939.</title>
        <authorList>
            <consortium name="The Broad Institute Genomics Platform"/>
            <person name="Earl A."/>
            <person name="Ward D."/>
            <person name="Feldgarden M."/>
            <person name="Gevers D."/>
            <person name="Leonetti C."/>
            <person name="Blanton J.M."/>
            <person name="Dewhirst F.E."/>
            <person name="Izard J."/>
            <person name="Walker B."/>
            <person name="Young S."/>
            <person name="Zeng Q."/>
            <person name="Gargeya S."/>
            <person name="Fitzgerald M."/>
            <person name="Haas B."/>
            <person name="Abouelleil A."/>
            <person name="Allen A.W."/>
            <person name="Alvarado L."/>
            <person name="Arachchi H.M."/>
            <person name="Berlin A.M."/>
            <person name="Chapman S.B."/>
            <person name="Gainer-Dewar J."/>
            <person name="Goldberg J."/>
            <person name="Griggs A."/>
            <person name="Gujja S."/>
            <person name="Hansen M."/>
            <person name="Howarth C."/>
            <person name="Imamovic A."/>
            <person name="Ireland A."/>
            <person name="Larimer J."/>
            <person name="McCowan C."/>
            <person name="Murphy C."/>
            <person name="Pearson M."/>
            <person name="Poon T.W."/>
            <person name="Priest M."/>
            <person name="Roberts A."/>
            <person name="Saif S."/>
            <person name="Shea T."/>
            <person name="Sisk P."/>
            <person name="Sykes S."/>
            <person name="Wortman J."/>
            <person name="Nusbaum C."/>
            <person name="Birren B."/>
        </authorList>
    </citation>
    <scope>NUCLEOTIDE SEQUENCE [LARGE SCALE GENOMIC DNA]</scope>
    <source>
        <strain evidence="1 2">ATCC 51939</strain>
    </source>
</reference>
<dbReference type="RefSeq" id="WP_016525205.1">
    <property type="nucleotide sequence ID" value="NZ_KE332518.1"/>
</dbReference>
<keyword evidence="2" id="KW-1185">Reference proteome</keyword>
<evidence type="ECO:0000313" key="1">
    <source>
        <dbReference type="EMBL" id="EPF30594.1"/>
    </source>
</evidence>
<protein>
    <recommendedName>
        <fullName evidence="3">DUF4127 family protein</fullName>
    </recommendedName>
</protein>
<dbReference type="OrthoDB" id="9789552at2"/>
<dbReference type="AlphaFoldDB" id="S3L1E1"/>
<proteinExistence type="predicted"/>
<accession>S3L1E1</accession>
<dbReference type="Pfam" id="PF13552">
    <property type="entry name" value="DUF4127"/>
    <property type="match status" value="1"/>
</dbReference>
<dbReference type="Proteomes" id="UP000014541">
    <property type="component" value="Unassembled WGS sequence"/>
</dbReference>
<dbReference type="eggNOG" id="ENOG502Z7Q0">
    <property type="taxonomic scope" value="Bacteria"/>
</dbReference>
<evidence type="ECO:0000313" key="2">
    <source>
        <dbReference type="Proteomes" id="UP000014541"/>
    </source>
</evidence>
<sequence length="487" mass="55060">MKIALLPLDSRPCNYDFPQKIALLRGVRISVPPKNIMDFFKTPSRHKAVRLWLQKEAEQSDILILSVEQLIFGGLIASRSNAKTQSDIENDFAFIEALKKKNPRLRIFAFTILMRTTVSTLDAESKRWWEKIAEYSKLVYEYKRSEPSDAKLKTQIDRIVTEIPAEVLDAFLAARKKNHRVNMRCIEFVSRNIFEKLLILQEDCSSSGLQIDEQKRMEAEIREKKLNGKVFLHNGTDEAATELVSTAVSNFAPATLAIEWLSDNISFTAKYEDRPFIENLYSHVHACGIHIRKNAKCRLFILPPKNVQGDWCSDVQKTDAYSAGEYGRMAEKIAAAIKDGKSCYLLDLAYANGGDVSFLKTAALKTELLSLCGYAAWNTASNSLGTILAQIIASKGRNSPENRRFTAERLLDDLLYQGLIRQELGALLAEKRDDPWCLENPADAHGMLAVLFGNRCLLHDVFGKSVPEFTAELPWPRIFEASFTVKQ</sequence>
<dbReference type="PATRIC" id="fig|1125699.3.peg.931"/>